<sequence>HILPPNAASIPEFASVLAKLEDLRLRLVEDTLLSGNSTGSIAGSSGNGFLLAAGDTLRVLERLLSFRALNEELNCPVAGDLGEEGRLERLKAMSIDRVPLSCCFNSLEGGCLPAILEEYNGKKSKLNIPIRFPLIRRKISIGAVSISTSKGDSGRLESGI</sequence>
<name>A0A1E4TFS3_9ASCO</name>
<accession>A0A1E4TFS3</accession>
<proteinExistence type="predicted"/>
<feature type="non-terminal residue" evidence="1">
    <location>
        <position position="1"/>
    </location>
</feature>
<reference evidence="2" key="1">
    <citation type="submission" date="2016-02" db="EMBL/GenBank/DDBJ databases">
        <title>Comparative genomics of biotechnologically important yeasts.</title>
        <authorList>
            <consortium name="DOE Joint Genome Institute"/>
            <person name="Riley R."/>
            <person name="Haridas S."/>
            <person name="Wolfe K.H."/>
            <person name="Lopes M.R."/>
            <person name="Hittinger C.T."/>
            <person name="Goker M."/>
            <person name="Salamov A."/>
            <person name="Wisecaver J."/>
            <person name="Long T.M."/>
            <person name="Aerts A.L."/>
            <person name="Barry K."/>
            <person name="Choi C."/>
            <person name="Clum A."/>
            <person name="Coughlan A.Y."/>
            <person name="Deshpande S."/>
            <person name="Douglass A.P."/>
            <person name="Hanson S.J."/>
            <person name="Klenk H.-P."/>
            <person name="Labutti K."/>
            <person name="Lapidus A."/>
            <person name="Lindquist E."/>
            <person name="Lipzen A."/>
            <person name="Meier-Kolthoff J.P."/>
            <person name="Ohm R.A."/>
            <person name="Otillar R.P."/>
            <person name="Pangilinan J."/>
            <person name="Peng Y."/>
            <person name="Rokas A."/>
            <person name="Rosa C.A."/>
            <person name="Scheuner C."/>
            <person name="Sibirny A.A."/>
            <person name="Slot J.C."/>
            <person name="Stielow J.B."/>
            <person name="Sun H."/>
            <person name="Kurtzman C.P."/>
            <person name="Blackwell M."/>
            <person name="Jeffries T.W."/>
            <person name="Grigoriev I.V."/>
        </authorList>
    </citation>
    <scope>NUCLEOTIDE SEQUENCE [LARGE SCALE GENOMIC DNA]</scope>
    <source>
        <strain evidence="2">NRRL Y-17796</strain>
    </source>
</reference>
<protein>
    <submittedName>
        <fullName evidence="1">Uncharacterized protein</fullName>
    </submittedName>
</protein>
<dbReference type="EMBL" id="KV453842">
    <property type="protein sequence ID" value="ODV90596.1"/>
    <property type="molecule type" value="Genomic_DNA"/>
</dbReference>
<evidence type="ECO:0000313" key="1">
    <source>
        <dbReference type="EMBL" id="ODV90596.1"/>
    </source>
</evidence>
<dbReference type="AlphaFoldDB" id="A0A1E4TFS3"/>
<keyword evidence="2" id="KW-1185">Reference proteome</keyword>
<dbReference type="Proteomes" id="UP000095023">
    <property type="component" value="Unassembled WGS sequence"/>
</dbReference>
<gene>
    <name evidence="1" type="ORF">CANCADRAFT_148014</name>
</gene>
<organism evidence="1 2">
    <name type="scientific">Tortispora caseinolytica NRRL Y-17796</name>
    <dbReference type="NCBI Taxonomy" id="767744"/>
    <lineage>
        <taxon>Eukaryota</taxon>
        <taxon>Fungi</taxon>
        <taxon>Dikarya</taxon>
        <taxon>Ascomycota</taxon>
        <taxon>Saccharomycotina</taxon>
        <taxon>Trigonopsidomycetes</taxon>
        <taxon>Trigonopsidales</taxon>
        <taxon>Trigonopsidaceae</taxon>
        <taxon>Tortispora</taxon>
    </lineage>
</organism>
<evidence type="ECO:0000313" key="2">
    <source>
        <dbReference type="Proteomes" id="UP000095023"/>
    </source>
</evidence>